<evidence type="ECO:0000256" key="2">
    <source>
        <dbReference type="ARBA" id="ARBA00022692"/>
    </source>
</evidence>
<keyword evidence="4 5" id="KW-0472">Membrane</keyword>
<evidence type="ECO:0000256" key="4">
    <source>
        <dbReference type="ARBA" id="ARBA00023136"/>
    </source>
</evidence>
<keyword evidence="3 5" id="KW-1133">Transmembrane helix</keyword>
<proteinExistence type="predicted"/>
<dbReference type="AlphaFoldDB" id="X1SX71"/>
<dbReference type="EMBL" id="BARW01010739">
    <property type="protein sequence ID" value="GAI79930.1"/>
    <property type="molecule type" value="Genomic_DNA"/>
</dbReference>
<accession>X1SX71</accession>
<dbReference type="Pfam" id="PF01988">
    <property type="entry name" value="VIT1"/>
    <property type="match status" value="1"/>
</dbReference>
<feature type="transmembrane region" description="Helical" evidence="5">
    <location>
        <begin position="83"/>
        <end position="105"/>
    </location>
</feature>
<name>X1SX71_9ZZZZ</name>
<evidence type="ECO:0000256" key="1">
    <source>
        <dbReference type="ARBA" id="ARBA00004127"/>
    </source>
</evidence>
<organism evidence="6">
    <name type="scientific">marine sediment metagenome</name>
    <dbReference type="NCBI Taxonomy" id="412755"/>
    <lineage>
        <taxon>unclassified sequences</taxon>
        <taxon>metagenomes</taxon>
        <taxon>ecological metagenomes</taxon>
    </lineage>
</organism>
<keyword evidence="2 5" id="KW-0812">Transmembrane</keyword>
<feature type="non-terminal residue" evidence="6">
    <location>
        <position position="1"/>
    </location>
</feature>
<evidence type="ECO:0000256" key="5">
    <source>
        <dbReference type="SAM" id="Phobius"/>
    </source>
</evidence>
<dbReference type="GO" id="GO:0005384">
    <property type="term" value="F:manganese ion transmembrane transporter activity"/>
    <property type="evidence" value="ECO:0007669"/>
    <property type="project" value="InterPro"/>
</dbReference>
<feature type="transmembrane region" description="Helical" evidence="5">
    <location>
        <begin position="114"/>
        <end position="132"/>
    </location>
</feature>
<comment type="subcellular location">
    <subcellularLocation>
        <location evidence="1">Endomembrane system</location>
        <topology evidence="1">Multi-pass membrane protein</topology>
    </subcellularLocation>
</comment>
<evidence type="ECO:0000256" key="3">
    <source>
        <dbReference type="ARBA" id="ARBA00022989"/>
    </source>
</evidence>
<sequence length="133" mass="14868">DKLLKVKGIEKAMLTVNFNDKNRRKKLNLKKSNNKRRKAKTLQEKAERFASIIVSLVNGGAPLLGGIVPLIPFFFILKAGFNSFIFSFLIVFICIVLLGIFVGFISRESLWKNVLQMLAAFGLTIIVSILILG</sequence>
<dbReference type="GO" id="GO:0030026">
    <property type="term" value="P:intracellular manganese ion homeostasis"/>
    <property type="evidence" value="ECO:0007669"/>
    <property type="project" value="InterPro"/>
</dbReference>
<dbReference type="CDD" id="cd01059">
    <property type="entry name" value="CCC1_like"/>
    <property type="match status" value="1"/>
</dbReference>
<feature type="transmembrane region" description="Helical" evidence="5">
    <location>
        <begin position="49"/>
        <end position="77"/>
    </location>
</feature>
<dbReference type="GO" id="GO:0012505">
    <property type="term" value="C:endomembrane system"/>
    <property type="evidence" value="ECO:0007669"/>
    <property type="project" value="UniProtKB-SubCell"/>
</dbReference>
<gene>
    <name evidence="6" type="ORF">S12H4_21008</name>
</gene>
<evidence type="ECO:0000313" key="6">
    <source>
        <dbReference type="EMBL" id="GAI79930.1"/>
    </source>
</evidence>
<protein>
    <submittedName>
        <fullName evidence="6">Uncharacterized protein</fullName>
    </submittedName>
</protein>
<reference evidence="6" key="1">
    <citation type="journal article" date="2014" name="Front. Microbiol.">
        <title>High frequency of phylogenetically diverse reductive dehalogenase-homologous genes in deep subseafloor sedimentary metagenomes.</title>
        <authorList>
            <person name="Kawai M."/>
            <person name="Futagami T."/>
            <person name="Toyoda A."/>
            <person name="Takaki Y."/>
            <person name="Nishi S."/>
            <person name="Hori S."/>
            <person name="Arai W."/>
            <person name="Tsubouchi T."/>
            <person name="Morono Y."/>
            <person name="Uchiyama I."/>
            <person name="Ito T."/>
            <person name="Fujiyama A."/>
            <person name="Inagaki F."/>
            <person name="Takami H."/>
        </authorList>
    </citation>
    <scope>NUCLEOTIDE SEQUENCE</scope>
    <source>
        <strain evidence="6">Expedition CK06-06</strain>
    </source>
</reference>
<comment type="caution">
    <text evidence="6">The sequence shown here is derived from an EMBL/GenBank/DDBJ whole genome shotgun (WGS) entry which is preliminary data.</text>
</comment>
<dbReference type="InterPro" id="IPR008217">
    <property type="entry name" value="Ccc1_fam"/>
</dbReference>